<feature type="transmembrane region" description="Helical" evidence="1">
    <location>
        <begin position="6"/>
        <end position="29"/>
    </location>
</feature>
<accession>A0ABR9JCP1</accession>
<dbReference type="Proteomes" id="UP000643525">
    <property type="component" value="Unassembled WGS sequence"/>
</dbReference>
<comment type="caution">
    <text evidence="2">The sequence shown here is derived from an EMBL/GenBank/DDBJ whole genome shotgun (WGS) entry which is preliminary data.</text>
</comment>
<dbReference type="InterPro" id="IPR049820">
    <property type="entry name" value="Trnsprt_adja_ssu-like"/>
</dbReference>
<name>A0ABR9JCP1_9MICC</name>
<proteinExistence type="predicted"/>
<keyword evidence="3" id="KW-1185">Reference proteome</keyword>
<keyword evidence="1" id="KW-0812">Transmembrane</keyword>
<dbReference type="EMBL" id="JADBED010000001">
    <property type="protein sequence ID" value="MBE1523703.1"/>
    <property type="molecule type" value="Genomic_DNA"/>
</dbReference>
<evidence type="ECO:0000256" key="1">
    <source>
        <dbReference type="SAM" id="Phobius"/>
    </source>
</evidence>
<reference evidence="2 3" key="1">
    <citation type="submission" date="2020-10" db="EMBL/GenBank/DDBJ databases">
        <title>Sequencing the genomes of 1000 actinobacteria strains.</title>
        <authorList>
            <person name="Klenk H.-P."/>
        </authorList>
    </citation>
    <scope>NUCLEOTIDE SEQUENCE [LARGE SCALE GENOMIC DNA]</scope>
    <source>
        <strain evidence="2 3">DSM 15666</strain>
    </source>
</reference>
<gene>
    <name evidence="2" type="ORF">H4W27_000821</name>
</gene>
<dbReference type="NCBIfam" id="NF038354">
    <property type="entry name" value="trnsprt_adja_43"/>
    <property type="match status" value="1"/>
</dbReference>
<organism evidence="2 3">
    <name type="scientific">Nesterenkonia lutea</name>
    <dbReference type="NCBI Taxonomy" id="272919"/>
    <lineage>
        <taxon>Bacteria</taxon>
        <taxon>Bacillati</taxon>
        <taxon>Actinomycetota</taxon>
        <taxon>Actinomycetes</taxon>
        <taxon>Micrococcales</taxon>
        <taxon>Micrococcaceae</taxon>
        <taxon>Nesterenkonia</taxon>
    </lineage>
</organism>
<evidence type="ECO:0000313" key="3">
    <source>
        <dbReference type="Proteomes" id="UP000643525"/>
    </source>
</evidence>
<evidence type="ECO:0000313" key="2">
    <source>
        <dbReference type="EMBL" id="MBE1523703.1"/>
    </source>
</evidence>
<keyword evidence="1" id="KW-0472">Membrane</keyword>
<protein>
    <submittedName>
        <fullName evidence="2">Uncharacterized protein</fullName>
    </submittedName>
</protein>
<keyword evidence="1" id="KW-1133">Transmembrane helix</keyword>
<sequence>MSILSLSIYFLMWPAIVLGVMIVIGHAFFSDWKKAREAGEDII</sequence>
<dbReference type="RefSeq" id="WP_225938998.1">
    <property type="nucleotide sequence ID" value="NZ_BAAALJ010000014.1"/>
</dbReference>